<dbReference type="GO" id="GO:0007155">
    <property type="term" value="P:cell adhesion"/>
    <property type="evidence" value="ECO:0007669"/>
    <property type="project" value="InterPro"/>
</dbReference>
<dbReference type="GO" id="GO:0009424">
    <property type="term" value="C:bacterial-type flagellum hook"/>
    <property type="evidence" value="ECO:0007669"/>
    <property type="project" value="UniProtKB-UniRule"/>
</dbReference>
<dbReference type="GO" id="GO:0071973">
    <property type="term" value="P:bacterial-type flagellum-dependent cell motility"/>
    <property type="evidence" value="ECO:0007669"/>
    <property type="project" value="TreeGrafter"/>
</dbReference>
<name>A0A317QC97_9ACTN</name>
<dbReference type="RefSeq" id="WP_110004194.1">
    <property type="nucleotide sequence ID" value="NZ_QGTX01000001.1"/>
</dbReference>
<keyword evidence="3" id="KW-0175">Coiled coil</keyword>
<dbReference type="Pfam" id="PF07196">
    <property type="entry name" value="Flagellin_IN"/>
    <property type="match status" value="1"/>
</dbReference>
<comment type="caution">
    <text evidence="8">The sequence shown here is derived from an EMBL/GenBank/DDBJ whole genome shotgun (WGS) entry which is preliminary data.</text>
</comment>
<comment type="function">
    <text evidence="5">Required for morphogenesis and for the elongation of the flagellar filament by facilitating polymerization of the flagellin monomers at the tip of growing filament. Forms a capping structure, which prevents flagellin subunits (transported through the central channel of the flagellum) from leaking out without polymerization at the distal end.</text>
</comment>
<evidence type="ECO:0000256" key="5">
    <source>
        <dbReference type="RuleBase" id="RU362066"/>
    </source>
</evidence>
<evidence type="ECO:0000259" key="6">
    <source>
        <dbReference type="Pfam" id="PF02465"/>
    </source>
</evidence>
<dbReference type="Proteomes" id="UP000246661">
    <property type="component" value="Unassembled WGS sequence"/>
</dbReference>
<accession>A0A317QC97</accession>
<dbReference type="GO" id="GO:0009421">
    <property type="term" value="C:bacterial-type flagellum filament cap"/>
    <property type="evidence" value="ECO:0007669"/>
    <property type="project" value="InterPro"/>
</dbReference>
<dbReference type="AlphaFoldDB" id="A0A317QC97"/>
<dbReference type="Pfam" id="PF07195">
    <property type="entry name" value="FliD_C"/>
    <property type="match status" value="1"/>
</dbReference>
<evidence type="ECO:0000256" key="2">
    <source>
        <dbReference type="ARBA" id="ARBA00011255"/>
    </source>
</evidence>
<feature type="domain" description="Flagellar hook-associated protein 2 N-terminal" evidence="6">
    <location>
        <begin position="9"/>
        <end position="105"/>
    </location>
</feature>
<evidence type="ECO:0000259" key="7">
    <source>
        <dbReference type="Pfam" id="PF07195"/>
    </source>
</evidence>
<dbReference type="PANTHER" id="PTHR30288">
    <property type="entry name" value="FLAGELLAR CAP/ASSEMBLY PROTEIN FLID"/>
    <property type="match status" value="1"/>
</dbReference>
<dbReference type="Pfam" id="PF02465">
    <property type="entry name" value="FliD_N"/>
    <property type="match status" value="1"/>
</dbReference>
<dbReference type="InterPro" id="IPR010809">
    <property type="entry name" value="FliD_C"/>
</dbReference>
<keyword evidence="8" id="KW-0966">Cell projection</keyword>
<dbReference type="EMBL" id="QGTX01000001">
    <property type="protein sequence ID" value="PWW21288.1"/>
    <property type="molecule type" value="Genomic_DNA"/>
</dbReference>
<dbReference type="PANTHER" id="PTHR30288:SF0">
    <property type="entry name" value="FLAGELLAR HOOK-ASSOCIATED PROTEIN 2"/>
    <property type="match status" value="1"/>
</dbReference>
<evidence type="ECO:0000256" key="3">
    <source>
        <dbReference type="ARBA" id="ARBA00023054"/>
    </source>
</evidence>
<keyword evidence="8" id="KW-0969">Cilium</keyword>
<protein>
    <recommendedName>
        <fullName evidence="5">Flagellar hook-associated protein 2</fullName>
        <shortName evidence="5">HAP2</shortName>
    </recommendedName>
    <alternativeName>
        <fullName evidence="5">Flagellar cap protein</fullName>
    </alternativeName>
</protein>
<comment type="subunit">
    <text evidence="2 5">Homopentamer.</text>
</comment>
<evidence type="ECO:0000313" key="8">
    <source>
        <dbReference type="EMBL" id="PWW21288.1"/>
    </source>
</evidence>
<keyword evidence="8" id="KW-0282">Flagellum</keyword>
<evidence type="ECO:0000313" key="9">
    <source>
        <dbReference type="Proteomes" id="UP000246661"/>
    </source>
</evidence>
<evidence type="ECO:0000256" key="1">
    <source>
        <dbReference type="ARBA" id="ARBA00009764"/>
    </source>
</evidence>
<dbReference type="InterPro" id="IPR010810">
    <property type="entry name" value="Flagellin_hook_IN_motif"/>
</dbReference>
<keyword evidence="9" id="KW-1185">Reference proteome</keyword>
<keyword evidence="4 5" id="KW-0975">Bacterial flagellum</keyword>
<proteinExistence type="inferred from homology"/>
<evidence type="ECO:0000256" key="4">
    <source>
        <dbReference type="ARBA" id="ARBA00023143"/>
    </source>
</evidence>
<dbReference type="GO" id="GO:0005576">
    <property type="term" value="C:extracellular region"/>
    <property type="evidence" value="ECO:0007669"/>
    <property type="project" value="UniProtKB-SubCell"/>
</dbReference>
<comment type="similarity">
    <text evidence="1 5">Belongs to the FliD family.</text>
</comment>
<dbReference type="InterPro" id="IPR003481">
    <property type="entry name" value="FliD_N"/>
</dbReference>
<feature type="domain" description="Flagellar hook-associated protein 2 C-terminal" evidence="7">
    <location>
        <begin position="209"/>
        <end position="445"/>
    </location>
</feature>
<gene>
    <name evidence="8" type="ORF">JD79_00416</name>
</gene>
<comment type="subcellular location">
    <subcellularLocation>
        <location evidence="5">Secreted</location>
    </subcellularLocation>
    <subcellularLocation>
        <location evidence="5">Bacterial flagellum</location>
    </subcellularLocation>
</comment>
<keyword evidence="5" id="KW-0964">Secreted</keyword>
<dbReference type="InterPro" id="IPR040026">
    <property type="entry name" value="FliD"/>
</dbReference>
<organism evidence="8 9">
    <name type="scientific">Geodermatophilus normandii</name>
    <dbReference type="NCBI Taxonomy" id="1137989"/>
    <lineage>
        <taxon>Bacteria</taxon>
        <taxon>Bacillati</taxon>
        <taxon>Actinomycetota</taxon>
        <taxon>Actinomycetes</taxon>
        <taxon>Geodermatophilales</taxon>
        <taxon>Geodermatophilaceae</taxon>
        <taxon>Geodermatophilus</taxon>
    </lineage>
</organism>
<sequence>MSVTTGLISGIDYDAMITQLMQVEANPQTLLKQKLAASQDDADAYRAVNTKFDALRSAAEALTKTATWASAKATSTSTDVVATAATNAPAGTSVTFAVTKLAQTHSMMTAGEWSNATASAASGGPSWPLTIKDGAGKTATIELPASGTLADAAAAINAAGLGVKASVVQLAGDRFRLQFTATTGGGAGVFSVTDATGVTGAGLVTTTQGQNATLDLGNGIMATSPTNTFADLVPGVTITVTKADPGSRTTVAVSSDPEAVATAVQALVTATNAVLSSIKGHTRTTTGSDAVLKGDSTLRSLTGRVLEAISTAIGGTSSAATAGLQLNRYGEVTFDKTKFLATLQSDPKLAQRLVNGTVATTGADQVAGTTDDTAAVQGVAQRLLELSQRVTDTVSGILTQKVKSEDDEAADLQVRIEDWDRRLELRKATLTAQFTAMETMLGTLQSQSSWLSSQISSLPRWSSSDS</sequence>
<reference evidence="9" key="1">
    <citation type="submission" date="2018-05" db="EMBL/GenBank/DDBJ databases">
        <authorList>
            <person name="Klenk H.-P."/>
            <person name="Huntemann M."/>
            <person name="Clum A."/>
            <person name="Pillay M."/>
            <person name="Palaniappan K."/>
            <person name="Varghese N."/>
            <person name="Mikhailova N."/>
            <person name="Stamatis D."/>
            <person name="Reddy T."/>
            <person name="Daum C."/>
            <person name="Shapiro N."/>
            <person name="Ivanova N."/>
            <person name="Kyrpides N."/>
            <person name="Woyke T."/>
        </authorList>
    </citation>
    <scope>NUCLEOTIDE SEQUENCE [LARGE SCALE GENOMIC DNA]</scope>
    <source>
        <strain evidence="9">DSM 45417</strain>
    </source>
</reference>